<dbReference type="GO" id="GO:0007165">
    <property type="term" value="P:signal transduction"/>
    <property type="evidence" value="ECO:0007669"/>
    <property type="project" value="InterPro"/>
</dbReference>
<sequence length="803" mass="93578">MAESVAIVPGLSNLNLNIAFENDMQLIADSVEGLNKRLTEEHIIVHNVLENMIAILKNKSSRGKIESREYLENILRRDPRNLNALADIEKLSRTLHRTTEADEYKSRLENILQGQTANDLRTKSICLMEQGYAILNEESANIEHISKNRLSESYRMLLSEHKKGTGRRKDYLQRCVYHNKQALSNLQLAIECKRQSELLTRRITALEKFEQAKGLFDVTIENIIWTFYIGVALNRKYDSIKDLSNEDGRDRFQEKKDVTLKATEIFWKISTNKGTTNQNFIIYQARSYALIGHILIRRKNFFLTSDKNYTFTSDQLFQLFMNNPISAFERAQVMNRSDTFILNRYGRALWNLSEQHRASKDKKDFLHRAQRLLSSSINQSSLNWFGYSTRMSVRKDLGHAYFGYNKSKARTFFELAVNDGYQCFISKGTPRSICQLVEICQFLAKFPDIREYGFKYVKEHQKRYLLNALDYLNFGLQQGGPTNYFLAYHMGTVLYDLDEIKSAVDWMKRAVSLSNTKSNIALKLACRYMIRRYMNEVDEQPNVVYLLKEFVFTMMKGKEKYEKIKDVYTFIFKHEREAFMRVIADIFKIPHILDGPRVKLITECVQTCTLLLTNDIENSDIFLEYIRAVPDLKLMDDIEPQLQEMSLSNSVPVGPVNKHSSEGFVYDFFVSHSHKDADWVLSRLVADLESAFTEDDVVLRGCIADRDFEPGKIIFENIENSLRKSSKIILVITNNFVNSYWCQFETNQALLESMESRKDCIIPLYLEACDIPDKLRHITYADFTNDDDYIFEIMKLKRALLPE</sequence>
<gene>
    <name evidence="2" type="ORF">MCOR_6184</name>
</gene>
<dbReference type="EMBL" id="CACVKT020001138">
    <property type="protein sequence ID" value="CAC5365548.1"/>
    <property type="molecule type" value="Genomic_DNA"/>
</dbReference>
<dbReference type="Pfam" id="PF13676">
    <property type="entry name" value="TIR_2"/>
    <property type="match status" value="1"/>
</dbReference>
<reference evidence="2 3" key="1">
    <citation type="submission" date="2020-06" db="EMBL/GenBank/DDBJ databases">
        <authorList>
            <person name="Li R."/>
            <person name="Bekaert M."/>
        </authorList>
    </citation>
    <scope>NUCLEOTIDE SEQUENCE [LARGE SCALE GENOMIC DNA]</scope>
    <source>
        <strain evidence="3">wild</strain>
    </source>
</reference>
<evidence type="ECO:0000313" key="2">
    <source>
        <dbReference type="EMBL" id="CAC5365548.1"/>
    </source>
</evidence>
<dbReference type="InterPro" id="IPR035897">
    <property type="entry name" value="Toll_tir_struct_dom_sf"/>
</dbReference>
<dbReference type="OrthoDB" id="6064664at2759"/>
<evidence type="ECO:0000259" key="1">
    <source>
        <dbReference type="PROSITE" id="PS50104"/>
    </source>
</evidence>
<dbReference type="Proteomes" id="UP000507470">
    <property type="component" value="Unassembled WGS sequence"/>
</dbReference>
<keyword evidence="3" id="KW-1185">Reference proteome</keyword>
<organism evidence="2 3">
    <name type="scientific">Mytilus coruscus</name>
    <name type="common">Sea mussel</name>
    <dbReference type="NCBI Taxonomy" id="42192"/>
    <lineage>
        <taxon>Eukaryota</taxon>
        <taxon>Metazoa</taxon>
        <taxon>Spiralia</taxon>
        <taxon>Lophotrochozoa</taxon>
        <taxon>Mollusca</taxon>
        <taxon>Bivalvia</taxon>
        <taxon>Autobranchia</taxon>
        <taxon>Pteriomorphia</taxon>
        <taxon>Mytilida</taxon>
        <taxon>Mytiloidea</taxon>
        <taxon>Mytilidae</taxon>
        <taxon>Mytilinae</taxon>
        <taxon>Mytilus</taxon>
    </lineage>
</organism>
<dbReference type="InterPro" id="IPR042342">
    <property type="entry name" value="TTC22"/>
</dbReference>
<dbReference type="InterPro" id="IPR011990">
    <property type="entry name" value="TPR-like_helical_dom_sf"/>
</dbReference>
<dbReference type="InterPro" id="IPR000157">
    <property type="entry name" value="TIR_dom"/>
</dbReference>
<dbReference type="Gene3D" id="3.40.50.10140">
    <property type="entry name" value="Toll/interleukin-1 receptor homology (TIR) domain"/>
    <property type="match status" value="1"/>
</dbReference>
<protein>
    <submittedName>
        <fullName evidence="2">TLR13</fullName>
    </submittedName>
</protein>
<evidence type="ECO:0000313" key="3">
    <source>
        <dbReference type="Proteomes" id="UP000507470"/>
    </source>
</evidence>
<dbReference type="PANTHER" id="PTHR16253:SF0">
    <property type="entry name" value="TETRATRICOPEPTIDE REPEAT PROTEIN 22"/>
    <property type="match status" value="1"/>
</dbReference>
<feature type="domain" description="TIR" evidence="1">
    <location>
        <begin position="664"/>
        <end position="801"/>
    </location>
</feature>
<proteinExistence type="predicted"/>
<dbReference type="SUPFAM" id="SSF52200">
    <property type="entry name" value="Toll/Interleukin receptor TIR domain"/>
    <property type="match status" value="1"/>
</dbReference>
<name>A0A6J8ACV4_MYTCO</name>
<dbReference type="PANTHER" id="PTHR16253">
    <property type="entry name" value="TETRATRICOPEPTIDE REPEAT PROTEIN 22"/>
    <property type="match status" value="1"/>
</dbReference>
<dbReference type="SMART" id="SM00255">
    <property type="entry name" value="TIR"/>
    <property type="match status" value="1"/>
</dbReference>
<accession>A0A6J8ACV4</accession>
<dbReference type="AlphaFoldDB" id="A0A6J8ACV4"/>
<dbReference type="Gene3D" id="1.25.40.10">
    <property type="entry name" value="Tetratricopeptide repeat domain"/>
    <property type="match status" value="1"/>
</dbReference>
<dbReference type="PROSITE" id="PS50104">
    <property type="entry name" value="TIR"/>
    <property type="match status" value="1"/>
</dbReference>